<evidence type="ECO:0000256" key="1">
    <source>
        <dbReference type="SAM" id="Phobius"/>
    </source>
</evidence>
<dbReference type="EMBL" id="CBTN010000042">
    <property type="protein sequence ID" value="CDH56907.1"/>
    <property type="molecule type" value="Genomic_DNA"/>
</dbReference>
<dbReference type="Pfam" id="PF10856">
    <property type="entry name" value="DUF2678"/>
    <property type="match status" value="1"/>
</dbReference>
<evidence type="ECO:0000313" key="2">
    <source>
        <dbReference type="EMBL" id="CDH56907.1"/>
    </source>
</evidence>
<name>A0A068S4Y8_9FUNG</name>
<dbReference type="PANTHER" id="PTHR28603">
    <property type="entry name" value="TRANSMEMBRANE PROTEIN 243"/>
    <property type="match status" value="1"/>
</dbReference>
<dbReference type="PANTHER" id="PTHR28603:SF1">
    <property type="entry name" value="TRANSMEMBRANE PROTEIN 243"/>
    <property type="match status" value="1"/>
</dbReference>
<keyword evidence="1" id="KW-0812">Transmembrane</keyword>
<dbReference type="Proteomes" id="UP000027586">
    <property type="component" value="Unassembled WGS sequence"/>
</dbReference>
<evidence type="ECO:0000313" key="3">
    <source>
        <dbReference type="Proteomes" id="UP000027586"/>
    </source>
</evidence>
<keyword evidence="1" id="KW-1133">Transmembrane helix</keyword>
<comment type="caution">
    <text evidence="2">The sequence shown here is derived from an EMBL/GenBank/DDBJ whole genome shotgun (WGS) entry which is preliminary data.</text>
</comment>
<protein>
    <submittedName>
        <fullName evidence="2">Uncharacterized protein</fullName>
    </submittedName>
</protein>
<dbReference type="AlphaFoldDB" id="A0A068S4Y8"/>
<gene>
    <name evidence="2" type="ORF">LCOR_07910.1</name>
</gene>
<reference evidence="2" key="1">
    <citation type="submission" date="2013-08" db="EMBL/GenBank/DDBJ databases">
        <title>Gene expansion shapes genome architecture in the human pathogen Lichtheimia corymbifera: an evolutionary genomics analysis in the ancient terrestrial Mucorales (Mucoromycotina).</title>
        <authorList>
            <person name="Schwartze V.U."/>
            <person name="Winter S."/>
            <person name="Shelest E."/>
            <person name="Marcet-Houben M."/>
            <person name="Horn F."/>
            <person name="Wehner S."/>
            <person name="Hoffmann K."/>
            <person name="Riege K."/>
            <person name="Sammeth M."/>
            <person name="Nowrousian M."/>
            <person name="Valiante V."/>
            <person name="Linde J."/>
            <person name="Jacobsen I.D."/>
            <person name="Marz M."/>
            <person name="Brakhage A.A."/>
            <person name="Gabaldon T."/>
            <person name="Bocker S."/>
            <person name="Voigt K."/>
        </authorList>
    </citation>
    <scope>NUCLEOTIDE SEQUENCE [LARGE SCALE GENOMIC DNA]</scope>
    <source>
        <strain evidence="2">FSU 9682</strain>
    </source>
</reference>
<dbReference type="InterPro" id="IPR022564">
    <property type="entry name" value="DUF2678"/>
</dbReference>
<keyword evidence="3" id="KW-1185">Reference proteome</keyword>
<dbReference type="VEuPathDB" id="FungiDB:LCOR_07910.1"/>
<feature type="transmembrane region" description="Helical" evidence="1">
    <location>
        <begin position="48"/>
        <end position="66"/>
    </location>
</feature>
<feature type="transmembrane region" description="Helical" evidence="1">
    <location>
        <begin position="78"/>
        <end position="101"/>
    </location>
</feature>
<accession>A0A068S4Y8</accession>
<sequence length="110" mass="12416">MEYDPPLFEGTSRQERFINNALSYLVMGFVAFTLMSSMVHGFGKSPVHFLFGISVLVYALCLRKLMSWWNIGDLDPKFKWLIIAQAASLTLLCIVANVYIWSPPTTCTAC</sequence>
<dbReference type="OrthoDB" id="17800at2759"/>
<proteinExistence type="predicted"/>
<feature type="transmembrane region" description="Helical" evidence="1">
    <location>
        <begin position="21"/>
        <end position="42"/>
    </location>
</feature>
<organism evidence="2 3">
    <name type="scientific">Lichtheimia corymbifera JMRC:FSU:9682</name>
    <dbReference type="NCBI Taxonomy" id="1263082"/>
    <lineage>
        <taxon>Eukaryota</taxon>
        <taxon>Fungi</taxon>
        <taxon>Fungi incertae sedis</taxon>
        <taxon>Mucoromycota</taxon>
        <taxon>Mucoromycotina</taxon>
        <taxon>Mucoromycetes</taxon>
        <taxon>Mucorales</taxon>
        <taxon>Lichtheimiaceae</taxon>
        <taxon>Lichtheimia</taxon>
    </lineage>
</organism>
<keyword evidence="1" id="KW-0472">Membrane</keyword>